<dbReference type="EnsemblMetazoa" id="Aqu2.1.14101_001">
    <property type="protein sequence ID" value="Aqu2.1.14101_001"/>
    <property type="gene ID" value="Aqu2.1.14101"/>
</dbReference>
<dbReference type="eggNOG" id="KOG1026">
    <property type="taxonomic scope" value="Eukaryota"/>
</dbReference>
<dbReference type="InterPro" id="IPR000719">
    <property type="entry name" value="Prot_kinase_dom"/>
</dbReference>
<dbReference type="GO" id="GO:0017147">
    <property type="term" value="F:Wnt-protein binding"/>
    <property type="evidence" value="ECO:0007669"/>
    <property type="project" value="TreeGrafter"/>
</dbReference>
<evidence type="ECO:0000256" key="1">
    <source>
        <dbReference type="SAM" id="MobiDB-lite"/>
    </source>
</evidence>
<feature type="domain" description="Protein kinase" evidence="2">
    <location>
        <begin position="1"/>
        <end position="92"/>
    </location>
</feature>
<name>A0A1X7THA0_AMPQE</name>
<feature type="compositionally biased region" description="Polar residues" evidence="1">
    <location>
        <begin position="135"/>
        <end position="152"/>
    </location>
</feature>
<sequence length="184" mass="20820">MPPEAIMLCKFTIDSDVWSYGVVLWEIFSYGIQPYYGMSNEEVIKYVRTDNVLRRPQGTPQEIYDLMLDCWAINPTDRPKAIEISNGLERWTPDLSAQIEVQSQHPDYQNMSTILEWARKSREVGQHHLLENTGEEGTTSDVNGAAPTNNGAPPTLVNGSYDHLSPPTGYDKVIDNNDEDVPIY</sequence>
<dbReference type="GO" id="GO:0004714">
    <property type="term" value="F:transmembrane receptor protein tyrosine kinase activity"/>
    <property type="evidence" value="ECO:0007669"/>
    <property type="project" value="TreeGrafter"/>
</dbReference>
<dbReference type="GO" id="GO:0005886">
    <property type="term" value="C:plasma membrane"/>
    <property type="evidence" value="ECO:0007669"/>
    <property type="project" value="TreeGrafter"/>
</dbReference>
<dbReference type="AlphaFoldDB" id="A0A1X7THA0"/>
<dbReference type="GO" id="GO:0043235">
    <property type="term" value="C:receptor complex"/>
    <property type="evidence" value="ECO:0007669"/>
    <property type="project" value="TreeGrafter"/>
</dbReference>
<dbReference type="InterPro" id="IPR011009">
    <property type="entry name" value="Kinase-like_dom_sf"/>
</dbReference>
<accession>A0A1X7THA0</accession>
<evidence type="ECO:0000259" key="2">
    <source>
        <dbReference type="PROSITE" id="PS50011"/>
    </source>
</evidence>
<dbReference type="GO" id="GO:0005524">
    <property type="term" value="F:ATP binding"/>
    <property type="evidence" value="ECO:0007669"/>
    <property type="project" value="InterPro"/>
</dbReference>
<keyword evidence="4" id="KW-1185">Reference proteome</keyword>
<protein>
    <recommendedName>
        <fullName evidence="2">Protein kinase domain-containing protein</fullName>
    </recommendedName>
</protein>
<proteinExistence type="predicted"/>
<gene>
    <name evidence="3" type="primary">100635586</name>
</gene>
<dbReference type="OMA" id="HECWCAQ"/>
<organism evidence="3">
    <name type="scientific">Amphimedon queenslandica</name>
    <name type="common">Sponge</name>
    <dbReference type="NCBI Taxonomy" id="400682"/>
    <lineage>
        <taxon>Eukaryota</taxon>
        <taxon>Metazoa</taxon>
        <taxon>Porifera</taxon>
        <taxon>Demospongiae</taxon>
        <taxon>Heteroscleromorpha</taxon>
        <taxon>Haplosclerida</taxon>
        <taxon>Niphatidae</taxon>
        <taxon>Amphimedon</taxon>
    </lineage>
</organism>
<dbReference type="PRINTS" id="PR00109">
    <property type="entry name" value="TYRKINASE"/>
</dbReference>
<dbReference type="STRING" id="400682.A0A1X7THA0"/>
<evidence type="ECO:0000313" key="3">
    <source>
        <dbReference type="EnsemblMetazoa" id="Aqu2.1.14101_001"/>
    </source>
</evidence>
<dbReference type="InterPro" id="IPR050122">
    <property type="entry name" value="RTK"/>
</dbReference>
<dbReference type="Proteomes" id="UP000007879">
    <property type="component" value="Unassembled WGS sequence"/>
</dbReference>
<dbReference type="EnsemblMetazoa" id="XM_020004054.1">
    <property type="protein sequence ID" value="XP_019859613.1"/>
    <property type="gene ID" value="LOC100635586"/>
</dbReference>
<dbReference type="KEGG" id="aqu:100635586"/>
<dbReference type="SUPFAM" id="SSF56112">
    <property type="entry name" value="Protein kinase-like (PK-like)"/>
    <property type="match status" value="1"/>
</dbReference>
<dbReference type="PANTHER" id="PTHR24416">
    <property type="entry name" value="TYROSINE-PROTEIN KINASE RECEPTOR"/>
    <property type="match status" value="1"/>
</dbReference>
<dbReference type="OrthoDB" id="2431000at2759"/>
<reference evidence="4" key="1">
    <citation type="journal article" date="2010" name="Nature">
        <title>The Amphimedon queenslandica genome and the evolution of animal complexity.</title>
        <authorList>
            <person name="Srivastava M."/>
            <person name="Simakov O."/>
            <person name="Chapman J."/>
            <person name="Fahey B."/>
            <person name="Gauthier M.E."/>
            <person name="Mitros T."/>
            <person name="Richards G.S."/>
            <person name="Conaco C."/>
            <person name="Dacre M."/>
            <person name="Hellsten U."/>
            <person name="Larroux C."/>
            <person name="Putnam N.H."/>
            <person name="Stanke M."/>
            <person name="Adamska M."/>
            <person name="Darling A."/>
            <person name="Degnan S.M."/>
            <person name="Oakley T.H."/>
            <person name="Plachetzki D.C."/>
            <person name="Zhai Y."/>
            <person name="Adamski M."/>
            <person name="Calcino A."/>
            <person name="Cummins S.F."/>
            <person name="Goodstein D.M."/>
            <person name="Harris C."/>
            <person name="Jackson D.J."/>
            <person name="Leys S.P."/>
            <person name="Shu S."/>
            <person name="Woodcroft B.J."/>
            <person name="Vervoort M."/>
            <person name="Kosik K.S."/>
            <person name="Manning G."/>
            <person name="Degnan B.M."/>
            <person name="Rokhsar D.S."/>
        </authorList>
    </citation>
    <scope>NUCLEOTIDE SEQUENCE [LARGE SCALE GENOMIC DNA]</scope>
</reference>
<feature type="region of interest" description="Disordered" evidence="1">
    <location>
        <begin position="133"/>
        <end position="184"/>
    </location>
</feature>
<dbReference type="Pfam" id="PF07714">
    <property type="entry name" value="PK_Tyr_Ser-Thr"/>
    <property type="match status" value="1"/>
</dbReference>
<dbReference type="Gene3D" id="1.10.510.10">
    <property type="entry name" value="Transferase(Phosphotransferase) domain 1"/>
    <property type="match status" value="1"/>
</dbReference>
<dbReference type="GO" id="GO:0007169">
    <property type="term" value="P:cell surface receptor protein tyrosine kinase signaling pathway"/>
    <property type="evidence" value="ECO:0007669"/>
    <property type="project" value="TreeGrafter"/>
</dbReference>
<dbReference type="InterPro" id="IPR001245">
    <property type="entry name" value="Ser-Thr/Tyr_kinase_cat_dom"/>
</dbReference>
<evidence type="ECO:0000313" key="4">
    <source>
        <dbReference type="Proteomes" id="UP000007879"/>
    </source>
</evidence>
<reference evidence="3" key="2">
    <citation type="submission" date="2017-05" db="UniProtKB">
        <authorList>
            <consortium name="EnsemblMetazoa"/>
        </authorList>
    </citation>
    <scope>IDENTIFICATION</scope>
</reference>
<dbReference type="PANTHER" id="PTHR24416:SF611">
    <property type="entry name" value="TYROSINE-PROTEIN KINASE TRANSMEMBRANE RECEPTOR ROR"/>
    <property type="match status" value="1"/>
</dbReference>
<dbReference type="SMART" id="SM00219">
    <property type="entry name" value="TyrKc"/>
    <property type="match status" value="1"/>
</dbReference>
<dbReference type="PROSITE" id="PS50011">
    <property type="entry name" value="PROTEIN_KINASE_DOM"/>
    <property type="match status" value="1"/>
</dbReference>
<dbReference type="InterPro" id="IPR020635">
    <property type="entry name" value="Tyr_kinase_cat_dom"/>
</dbReference>
<dbReference type="EnsemblMetazoa" id="XM_011409264.2">
    <property type="protein sequence ID" value="XP_011407566.1"/>
    <property type="gene ID" value="LOC100635586"/>
</dbReference>
<dbReference type="InParanoid" id="A0A1X7THA0"/>